<evidence type="ECO:0008006" key="5">
    <source>
        <dbReference type="Google" id="ProtNLM"/>
    </source>
</evidence>
<comment type="caution">
    <text evidence="1">The sequence shown here is derived from an EMBL/GenBank/DDBJ whole genome shotgun (WGS) entry which is preliminary data.</text>
</comment>
<gene>
    <name evidence="1" type="ORF">PR001_g12556</name>
    <name evidence="2" type="ORF">PR003_g17284</name>
</gene>
<evidence type="ECO:0000313" key="3">
    <source>
        <dbReference type="Proteomes" id="UP000429607"/>
    </source>
</evidence>
<accession>A0A6A3M018</accession>
<evidence type="ECO:0000313" key="2">
    <source>
        <dbReference type="EMBL" id="KAE9322232.1"/>
    </source>
</evidence>
<dbReference type="Proteomes" id="UP000434957">
    <property type="component" value="Unassembled WGS sequence"/>
</dbReference>
<keyword evidence="4" id="KW-1185">Reference proteome</keyword>
<evidence type="ECO:0000313" key="4">
    <source>
        <dbReference type="Proteomes" id="UP000434957"/>
    </source>
</evidence>
<name>A0A6A3M018_9STRA</name>
<dbReference type="EMBL" id="QXFV01000821">
    <property type="protein sequence ID" value="KAE9024906.1"/>
    <property type="molecule type" value="Genomic_DNA"/>
</dbReference>
<reference evidence="1 3" key="1">
    <citation type="submission" date="2018-09" db="EMBL/GenBank/DDBJ databases">
        <title>Genomic investigation of the strawberry pathogen Phytophthora fragariae indicates pathogenicity is determined by transcriptional variation in three key races.</title>
        <authorList>
            <person name="Adams T.M."/>
            <person name="Armitage A.D."/>
            <person name="Sobczyk M.K."/>
            <person name="Bates H.J."/>
            <person name="Dunwell J.M."/>
            <person name="Nellist C.F."/>
            <person name="Harrison R.J."/>
        </authorList>
    </citation>
    <scope>NUCLEOTIDE SEQUENCE [LARGE SCALE GENOMIC DNA]</scope>
    <source>
        <strain evidence="1 3">SCRP249</strain>
        <strain evidence="2 4">SCRP333</strain>
    </source>
</reference>
<dbReference type="Proteomes" id="UP000429607">
    <property type="component" value="Unassembled WGS sequence"/>
</dbReference>
<sequence length="102" mass="11303">MSSCPYQAGFACCHVVVNAYCFLFGPSREEVPISAQMGANYARMETDGQPGGGWHVDLSKFTCGCKYHFKFAICIHVIFDPFQENNARPVRTVPGFLEASPF</sequence>
<dbReference type="AlphaFoldDB" id="A0A6A3M018"/>
<proteinExistence type="predicted"/>
<evidence type="ECO:0000313" key="1">
    <source>
        <dbReference type="EMBL" id="KAE9024906.1"/>
    </source>
</evidence>
<protein>
    <recommendedName>
        <fullName evidence="5">SWIM-type domain-containing protein</fullName>
    </recommendedName>
</protein>
<dbReference type="EMBL" id="QXFT01001313">
    <property type="protein sequence ID" value="KAE9322232.1"/>
    <property type="molecule type" value="Genomic_DNA"/>
</dbReference>
<organism evidence="1 3">
    <name type="scientific">Phytophthora rubi</name>
    <dbReference type="NCBI Taxonomy" id="129364"/>
    <lineage>
        <taxon>Eukaryota</taxon>
        <taxon>Sar</taxon>
        <taxon>Stramenopiles</taxon>
        <taxon>Oomycota</taxon>
        <taxon>Peronosporomycetes</taxon>
        <taxon>Peronosporales</taxon>
        <taxon>Peronosporaceae</taxon>
        <taxon>Phytophthora</taxon>
    </lineage>
</organism>